<comment type="caution">
    <text evidence="3">The sequence shown here is derived from an EMBL/GenBank/DDBJ whole genome shotgun (WGS) entry which is preliminary data.</text>
</comment>
<dbReference type="InterPro" id="IPR035994">
    <property type="entry name" value="Nucleoside_phosphorylase_sf"/>
</dbReference>
<dbReference type="NCBIfam" id="TIGR03664">
    <property type="entry name" value="fut_nucase"/>
    <property type="match status" value="1"/>
</dbReference>
<dbReference type="GO" id="GO:0008930">
    <property type="term" value="F:methylthioadenosine nucleosidase activity"/>
    <property type="evidence" value="ECO:0007669"/>
    <property type="project" value="TreeGrafter"/>
</dbReference>
<dbReference type="Gene3D" id="3.40.50.1580">
    <property type="entry name" value="Nucleoside phosphorylase domain"/>
    <property type="match status" value="1"/>
</dbReference>
<keyword evidence="3" id="KW-0326">Glycosidase</keyword>
<dbReference type="EMBL" id="WEGJ01000010">
    <property type="protein sequence ID" value="MQY13026.1"/>
    <property type="molecule type" value="Genomic_DNA"/>
</dbReference>
<evidence type="ECO:0000256" key="1">
    <source>
        <dbReference type="NCBIfam" id="TIGR03664"/>
    </source>
</evidence>
<protein>
    <recommendedName>
        <fullName evidence="1">Futalosine hydrolase</fullName>
        <ecNumber evidence="1">3.2.2.26</ecNumber>
    </recommendedName>
</protein>
<dbReference type="NCBIfam" id="NF006087">
    <property type="entry name" value="PRK08236.1"/>
    <property type="match status" value="1"/>
</dbReference>
<keyword evidence="3" id="KW-0378">Hydrolase</keyword>
<sequence>MISAGIGGGFSGVVDVGGVVVADEIVAADLGAETADGFASVTDLGFGTVRHLPPPELVRAVADATGAVRGSVLTVSTVTGSAARASVLRKAHPRAAAEAMEGFGVAEAAVRLGVPVIEVRGVSNLVGPRERETWRIGDALGVLGDALGAMAPVIDRWRASL</sequence>
<name>A0A7K0CHW9_9ACTN</name>
<reference evidence="3 4" key="1">
    <citation type="submission" date="2019-10" db="EMBL/GenBank/DDBJ databases">
        <title>Streptomyces smaragdinus sp. nov. and Streptomyces fabii sp. nov., isolated from the gut of fungus growing-termite Macrotermes natalensis.</title>
        <authorList>
            <person name="Schwitalla J."/>
            <person name="Benndorf R."/>
            <person name="Martin K."/>
            <person name="De Beer W."/>
            <person name="Kaster A.-K."/>
            <person name="Vollmers J."/>
            <person name="Poulsen M."/>
            <person name="Beemelmanns C."/>
        </authorList>
    </citation>
    <scope>NUCLEOTIDE SEQUENCE [LARGE SCALE GENOMIC DNA]</scope>
    <source>
        <strain evidence="3 4">RB5</strain>
    </source>
</reference>
<dbReference type="SUPFAM" id="SSF53167">
    <property type="entry name" value="Purine and uridine phosphorylases"/>
    <property type="match status" value="1"/>
</dbReference>
<dbReference type="GO" id="GO:0005829">
    <property type="term" value="C:cytosol"/>
    <property type="evidence" value="ECO:0007669"/>
    <property type="project" value="TreeGrafter"/>
</dbReference>
<gene>
    <name evidence="3" type="primary">mqnB</name>
    <name evidence="3" type="ORF">SRB5_31660</name>
</gene>
<dbReference type="Pfam" id="PF01048">
    <property type="entry name" value="PNP_UDP_1"/>
    <property type="match status" value="1"/>
</dbReference>
<evidence type="ECO:0000313" key="4">
    <source>
        <dbReference type="Proteomes" id="UP000466345"/>
    </source>
</evidence>
<dbReference type="AlphaFoldDB" id="A0A7K0CHW9"/>
<dbReference type="InterPro" id="IPR019963">
    <property type="entry name" value="FL_hydrolase_MqnB"/>
</dbReference>
<accession>A0A7K0CHW9</accession>
<dbReference type="Proteomes" id="UP000466345">
    <property type="component" value="Unassembled WGS sequence"/>
</dbReference>
<proteinExistence type="predicted"/>
<dbReference type="InterPro" id="IPR000845">
    <property type="entry name" value="Nucleoside_phosphorylase_d"/>
</dbReference>
<dbReference type="GO" id="GO:0009234">
    <property type="term" value="P:menaquinone biosynthetic process"/>
    <property type="evidence" value="ECO:0007669"/>
    <property type="project" value="UniProtKB-UniRule"/>
</dbReference>
<dbReference type="GO" id="GO:0009116">
    <property type="term" value="P:nucleoside metabolic process"/>
    <property type="evidence" value="ECO:0007669"/>
    <property type="project" value="InterPro"/>
</dbReference>
<dbReference type="GO" id="GO:0008782">
    <property type="term" value="F:adenosylhomocysteine nucleosidase activity"/>
    <property type="evidence" value="ECO:0007669"/>
    <property type="project" value="TreeGrafter"/>
</dbReference>
<organism evidence="3 4">
    <name type="scientific">Streptomyces smaragdinus</name>
    <dbReference type="NCBI Taxonomy" id="2585196"/>
    <lineage>
        <taxon>Bacteria</taxon>
        <taxon>Bacillati</taxon>
        <taxon>Actinomycetota</taxon>
        <taxon>Actinomycetes</taxon>
        <taxon>Kitasatosporales</taxon>
        <taxon>Streptomycetaceae</taxon>
        <taxon>Streptomyces</taxon>
    </lineage>
</organism>
<dbReference type="PANTHER" id="PTHR46832:SF2">
    <property type="entry name" value="FUTALOSINE HYDROLASE"/>
    <property type="match status" value="1"/>
</dbReference>
<dbReference type="EC" id="3.2.2.26" evidence="1"/>
<dbReference type="PANTHER" id="PTHR46832">
    <property type="entry name" value="5'-METHYLTHIOADENOSINE/S-ADENOSYLHOMOCYSTEINE NUCLEOSIDASE"/>
    <property type="match status" value="1"/>
</dbReference>
<evidence type="ECO:0000259" key="2">
    <source>
        <dbReference type="Pfam" id="PF01048"/>
    </source>
</evidence>
<feature type="domain" description="Nucleoside phosphorylase" evidence="2">
    <location>
        <begin position="1"/>
        <end position="143"/>
    </location>
</feature>
<keyword evidence="4" id="KW-1185">Reference proteome</keyword>
<evidence type="ECO:0000313" key="3">
    <source>
        <dbReference type="EMBL" id="MQY13026.1"/>
    </source>
</evidence>
<dbReference type="GO" id="GO:0019284">
    <property type="term" value="P:L-methionine salvage from S-adenosylmethionine"/>
    <property type="evidence" value="ECO:0007669"/>
    <property type="project" value="TreeGrafter"/>
</dbReference>